<evidence type="ECO:0000256" key="1">
    <source>
        <dbReference type="SAM" id="Phobius"/>
    </source>
</evidence>
<comment type="caution">
    <text evidence="2">The sequence shown here is derived from an EMBL/GenBank/DDBJ whole genome shotgun (WGS) entry which is preliminary data.</text>
</comment>
<dbReference type="Proteomes" id="UP000019112">
    <property type="component" value="Unassembled WGS sequence"/>
</dbReference>
<reference evidence="2 3" key="1">
    <citation type="journal article" date="2014" name="FEMS Microbiol. Lett.">
        <title>Draft genome sequences of three Holospora species (Holospora obtusa, Holospora undulata, and Holospora elegans), endonuclear symbiotic bacteria of the ciliate Paramecium caudatum.</title>
        <authorList>
            <person name="Dohra H."/>
            <person name="Tanaka K."/>
            <person name="Suzuki T."/>
            <person name="Fujishima M."/>
            <person name="Suzuki H."/>
        </authorList>
    </citation>
    <scope>NUCLEOTIDE SEQUENCE [LARGE SCALE GENOMIC DNA]</scope>
    <source>
        <strain evidence="2 3">F1</strain>
    </source>
</reference>
<accession>W6THM2</accession>
<feature type="transmembrane region" description="Helical" evidence="1">
    <location>
        <begin position="15"/>
        <end position="33"/>
    </location>
</feature>
<evidence type="ECO:0000313" key="2">
    <source>
        <dbReference type="EMBL" id="ETZ07435.1"/>
    </source>
</evidence>
<name>W6THM2_HOLOB</name>
<protein>
    <submittedName>
        <fullName evidence="2">Uncharacterized protein</fullName>
    </submittedName>
</protein>
<dbReference type="AlphaFoldDB" id="W6THM2"/>
<keyword evidence="1" id="KW-1133">Transmembrane helix</keyword>
<evidence type="ECO:0000313" key="3">
    <source>
        <dbReference type="Proteomes" id="UP000019112"/>
    </source>
</evidence>
<gene>
    <name evidence="2" type="ORF">P618_200384</name>
</gene>
<sequence length="76" mass="8438">MCVGFNHFLHAFYSVWKDTLSIILILFSDKLGAKISMRKMISHPMAIKALPTNACITLVLPFALQLPALIASLTLH</sequence>
<keyword evidence="3" id="KW-1185">Reference proteome</keyword>
<dbReference type="EMBL" id="AWTR02000045">
    <property type="protein sequence ID" value="ETZ07435.1"/>
    <property type="molecule type" value="Genomic_DNA"/>
</dbReference>
<feature type="transmembrane region" description="Helical" evidence="1">
    <location>
        <begin position="54"/>
        <end position="75"/>
    </location>
</feature>
<proteinExistence type="predicted"/>
<keyword evidence="1" id="KW-0812">Transmembrane</keyword>
<organism evidence="2 3">
    <name type="scientific">Holospora obtusa F1</name>
    <dbReference type="NCBI Taxonomy" id="1399147"/>
    <lineage>
        <taxon>Bacteria</taxon>
        <taxon>Pseudomonadati</taxon>
        <taxon>Pseudomonadota</taxon>
        <taxon>Alphaproteobacteria</taxon>
        <taxon>Holosporales</taxon>
        <taxon>Holosporaceae</taxon>
        <taxon>Holospora</taxon>
    </lineage>
</organism>
<keyword evidence="1" id="KW-0472">Membrane</keyword>